<reference evidence="2" key="1">
    <citation type="submission" date="2020-09" db="EMBL/GenBank/DDBJ databases">
        <title>Genome-Enabled Discovery of Anthraquinone Biosynthesis in Senna tora.</title>
        <authorList>
            <person name="Kang S.-H."/>
            <person name="Pandey R.P."/>
            <person name="Lee C.-M."/>
            <person name="Sim J.-S."/>
            <person name="Jeong J.-T."/>
            <person name="Choi B.-S."/>
            <person name="Jung M."/>
            <person name="Ginzburg D."/>
            <person name="Zhao K."/>
            <person name="Won S.Y."/>
            <person name="Oh T.-J."/>
            <person name="Yu Y."/>
            <person name="Kim N.-H."/>
            <person name="Lee O.R."/>
            <person name="Lee T.-H."/>
            <person name="Bashyal P."/>
            <person name="Kim T.-S."/>
            <person name="Lee W.-H."/>
            <person name="Kawkins C."/>
            <person name="Kim C.-K."/>
            <person name="Kim J.S."/>
            <person name="Ahn B.O."/>
            <person name="Rhee S.Y."/>
            <person name="Sohng J.K."/>
        </authorList>
    </citation>
    <scope>NUCLEOTIDE SEQUENCE</scope>
    <source>
        <tissue evidence="2">Leaf</tissue>
    </source>
</reference>
<gene>
    <name evidence="2" type="ORF">G2W53_011292</name>
</gene>
<protein>
    <submittedName>
        <fullName evidence="2">TATA-binding protein-associated factor BTAF1</fullName>
    </submittedName>
</protein>
<dbReference type="Proteomes" id="UP000634136">
    <property type="component" value="Unassembled WGS sequence"/>
</dbReference>
<dbReference type="PANTHER" id="PTHR36498:SF1">
    <property type="entry name" value="TATA-BINDING PROTEIN-ASSOCIATED FACTOR 172"/>
    <property type="match status" value="1"/>
</dbReference>
<feature type="region of interest" description="Disordered" evidence="1">
    <location>
        <begin position="250"/>
        <end position="269"/>
    </location>
</feature>
<evidence type="ECO:0000313" key="2">
    <source>
        <dbReference type="EMBL" id="KAF7836433.1"/>
    </source>
</evidence>
<dbReference type="PANTHER" id="PTHR36498">
    <property type="entry name" value="TATA-BINDING PROTEIN-ASSOCIATED FACTOR 172"/>
    <property type="match status" value="1"/>
</dbReference>
<accession>A0A834X1I6</accession>
<sequence>MAHAIALLRMPWPFGQRPCVARATCAMGNGVSQYLRSKSWDTRVAAAHAIGAISENVKHTCLAELIASIELKMAEAGLSGSADDLCAWPYLQSKIIGSSFRSFDINKVLEFGALVASGGQEYDIGSDNVKNPKERLARQKQNLRRRLGLDVCEQFMDISDVIRDEDLMVQKSASHLNGIDHRVFQPRSMHNIQKMVANIVPNVRSKWPSARELNLLKRRAKTNSKDQTKNWCDDGSIDASCAQNMTSKGTCPDSLSVDGNHDEEGVEHDGDGRWPFHTFVEQLILDMFDPGKFFTPFSIFLFGRFAMVV</sequence>
<proteinExistence type="predicted"/>
<dbReference type="InterPro" id="IPR044972">
    <property type="entry name" value="Mot1"/>
</dbReference>
<name>A0A834X1I6_9FABA</name>
<keyword evidence="3" id="KW-1185">Reference proteome</keyword>
<comment type="caution">
    <text evidence="2">The sequence shown here is derived from an EMBL/GenBank/DDBJ whole genome shotgun (WGS) entry which is preliminary data.</text>
</comment>
<dbReference type="EMBL" id="JAAIUW010000004">
    <property type="protein sequence ID" value="KAF7836433.1"/>
    <property type="molecule type" value="Genomic_DNA"/>
</dbReference>
<organism evidence="2 3">
    <name type="scientific">Senna tora</name>
    <dbReference type="NCBI Taxonomy" id="362788"/>
    <lineage>
        <taxon>Eukaryota</taxon>
        <taxon>Viridiplantae</taxon>
        <taxon>Streptophyta</taxon>
        <taxon>Embryophyta</taxon>
        <taxon>Tracheophyta</taxon>
        <taxon>Spermatophyta</taxon>
        <taxon>Magnoliopsida</taxon>
        <taxon>eudicotyledons</taxon>
        <taxon>Gunneridae</taxon>
        <taxon>Pentapetalae</taxon>
        <taxon>rosids</taxon>
        <taxon>fabids</taxon>
        <taxon>Fabales</taxon>
        <taxon>Fabaceae</taxon>
        <taxon>Caesalpinioideae</taxon>
        <taxon>Cassia clade</taxon>
        <taxon>Senna</taxon>
    </lineage>
</organism>
<feature type="compositionally biased region" description="Basic and acidic residues" evidence="1">
    <location>
        <begin position="259"/>
        <end position="269"/>
    </location>
</feature>
<dbReference type="AlphaFoldDB" id="A0A834X1I6"/>
<dbReference type="GO" id="GO:0017025">
    <property type="term" value="F:TBP-class protein binding"/>
    <property type="evidence" value="ECO:0007669"/>
    <property type="project" value="InterPro"/>
</dbReference>
<evidence type="ECO:0000313" key="3">
    <source>
        <dbReference type="Proteomes" id="UP000634136"/>
    </source>
</evidence>
<dbReference type="GO" id="GO:0016887">
    <property type="term" value="F:ATP hydrolysis activity"/>
    <property type="evidence" value="ECO:0007669"/>
    <property type="project" value="InterPro"/>
</dbReference>
<dbReference type="GO" id="GO:0003677">
    <property type="term" value="F:DNA binding"/>
    <property type="evidence" value="ECO:0007669"/>
    <property type="project" value="InterPro"/>
</dbReference>
<evidence type="ECO:0000256" key="1">
    <source>
        <dbReference type="SAM" id="MobiDB-lite"/>
    </source>
</evidence>
<dbReference type="OrthoDB" id="10252227at2759"/>